<feature type="domain" description="Cation/H+ exchanger transmembrane" evidence="8">
    <location>
        <begin position="35"/>
        <end position="422"/>
    </location>
</feature>
<evidence type="ECO:0000313" key="10">
    <source>
        <dbReference type="Proteomes" id="UP000650833"/>
    </source>
</evidence>
<feature type="transmembrane region" description="Helical" evidence="7">
    <location>
        <begin position="220"/>
        <end position="239"/>
    </location>
</feature>
<dbReference type="Proteomes" id="UP000650833">
    <property type="component" value="Unassembled WGS sequence"/>
</dbReference>
<comment type="subcellular location">
    <subcellularLocation>
        <location evidence="1">Membrane</location>
        <topology evidence="1">Multi-pass membrane protein</topology>
    </subcellularLocation>
</comment>
<keyword evidence="6 7" id="KW-0472">Membrane</keyword>
<feature type="transmembrane region" description="Helical" evidence="7">
    <location>
        <begin position="337"/>
        <end position="359"/>
    </location>
</feature>
<feature type="transmembrane region" description="Helical" evidence="7">
    <location>
        <begin position="155"/>
        <end position="176"/>
    </location>
</feature>
<evidence type="ECO:0000256" key="3">
    <source>
        <dbReference type="ARBA" id="ARBA00022692"/>
    </source>
</evidence>
<feature type="transmembrane region" description="Helical" evidence="7">
    <location>
        <begin position="188"/>
        <end position="214"/>
    </location>
</feature>
<dbReference type="InterPro" id="IPR038770">
    <property type="entry name" value="Na+/solute_symporter_sf"/>
</dbReference>
<evidence type="ECO:0000256" key="6">
    <source>
        <dbReference type="ARBA" id="ARBA00023136"/>
    </source>
</evidence>
<dbReference type="GO" id="GO:0016020">
    <property type="term" value="C:membrane"/>
    <property type="evidence" value="ECO:0007669"/>
    <property type="project" value="UniProtKB-SubCell"/>
</dbReference>
<feature type="transmembrane region" description="Helical" evidence="7">
    <location>
        <begin position="402"/>
        <end position="424"/>
    </location>
</feature>
<feature type="transmembrane region" description="Helical" evidence="7">
    <location>
        <begin position="259"/>
        <end position="284"/>
    </location>
</feature>
<protein>
    <recommendedName>
        <fullName evidence="8">Cation/H+ exchanger transmembrane domain-containing protein</fullName>
    </recommendedName>
</protein>
<keyword evidence="10" id="KW-1185">Reference proteome</keyword>
<evidence type="ECO:0000256" key="4">
    <source>
        <dbReference type="ARBA" id="ARBA00022989"/>
    </source>
</evidence>
<dbReference type="Gene3D" id="1.20.1530.20">
    <property type="match status" value="1"/>
</dbReference>
<keyword evidence="3 7" id="KW-0812">Transmembrane</keyword>
<evidence type="ECO:0000313" key="9">
    <source>
        <dbReference type="EMBL" id="KAG2210201.1"/>
    </source>
</evidence>
<sequence length="839" mass="91470">MDSKAPPQAGVFSGLNPSAVNLANPITLFIIQAVIILVFCRILAVPLAYLKQPRVIAEVIAGIVLGPSVMGRIPHFKDTIFPSQSLPFLNLIATLGLVFFLFQVGLEVDLRIVKRDWKQSVSIAFAGMALPFGLGAAVSVGLYKLQNDNSIPFSSFLLFLGVAMAITAFPVLARILAELKLLRTRVGVITMSAGLLNDCVAWVLLALVVALLNSSGGLEALYVFLTTVGFALFLIIFIAPLYRRLAIKTGSFENGPSPFLMAVTLLLVLISAFVTDIIGVHPIFGGFLAGVIIPHDHDLAIKITEKIEDIVNIVFLPLYFTLSGLKTQIGLLNTGTVWGYVILVIFLACFGKIVGCAIAARATGLTTRESLTIGFLMSCKGLVELIVLNIGHDAGVLNDQIFVIMVVMALVTTFMTTPVVMWLYPESYQKKSVERFVNPEYDTESIDVDKKDPSVLGASRLESDQYFSLVTMLNRIDTVPSMMALIRLLKQDPTTTENIKKCRLDIHALRLLELTQRASDIMKIQDIRETQKQDPVLNVLRTFTSLIGIESLQTRLDFRTPSEYISTVSNYSESVSADMILLPWVSNSHIQNTIQQQEINPLDQLATGDLTPYQVSDTDFASTAYSITHSTVGLFIDRGFGHVQDGNPRLQRNFQIIVPFTHGGIDDRAALIFALRLHGKAEVLVLKLTNGESSTTYATKDTIRNTLNATDAQQISDDVLLQGLFTSTVASSNVVLRSVKYSATENVSQYSTLLDNLENPLDKHDLIVLGRSISASSTANLPAYTPTPLEGNSSSSPYSRGFKSALGNTAYQLLSAGTSASLVVIQAPTSDTFHHNTEV</sequence>
<dbReference type="GO" id="GO:0015297">
    <property type="term" value="F:antiporter activity"/>
    <property type="evidence" value="ECO:0007669"/>
    <property type="project" value="InterPro"/>
</dbReference>
<dbReference type="InterPro" id="IPR006153">
    <property type="entry name" value="Cation/H_exchanger_TM"/>
</dbReference>
<comment type="caution">
    <text evidence="9">The sequence shown here is derived from an EMBL/GenBank/DDBJ whole genome shotgun (WGS) entry which is preliminary data.</text>
</comment>
<keyword evidence="5" id="KW-0406">Ion transport</keyword>
<dbReference type="EMBL" id="JAEPRC010000083">
    <property type="protein sequence ID" value="KAG2210201.1"/>
    <property type="molecule type" value="Genomic_DNA"/>
</dbReference>
<feature type="transmembrane region" description="Helical" evidence="7">
    <location>
        <begin position="85"/>
        <end position="102"/>
    </location>
</feature>
<evidence type="ECO:0000256" key="7">
    <source>
        <dbReference type="SAM" id="Phobius"/>
    </source>
</evidence>
<dbReference type="InterPro" id="IPR050794">
    <property type="entry name" value="CPA2_transporter"/>
</dbReference>
<feature type="transmembrane region" description="Helical" evidence="7">
    <location>
        <begin position="55"/>
        <end position="73"/>
    </location>
</feature>
<reference evidence="9" key="1">
    <citation type="submission" date="2020-12" db="EMBL/GenBank/DDBJ databases">
        <title>Metabolic potential, ecology and presence of endohyphal bacteria is reflected in genomic diversity of Mucoromycotina.</title>
        <authorList>
            <person name="Muszewska A."/>
            <person name="Okrasinska A."/>
            <person name="Steczkiewicz K."/>
            <person name="Drgas O."/>
            <person name="Orlowska M."/>
            <person name="Perlinska-Lenart U."/>
            <person name="Aleksandrzak-Piekarczyk T."/>
            <person name="Szatraj K."/>
            <person name="Zielenkiewicz U."/>
            <person name="Pilsyk S."/>
            <person name="Malc E."/>
            <person name="Mieczkowski P."/>
            <person name="Kruszewska J.S."/>
            <person name="Biernat P."/>
            <person name="Pawlowska J."/>
        </authorList>
    </citation>
    <scope>NUCLEOTIDE SEQUENCE</scope>
    <source>
        <strain evidence="9">CBS 226.32</strain>
    </source>
</reference>
<dbReference type="GO" id="GO:1902600">
    <property type="term" value="P:proton transmembrane transport"/>
    <property type="evidence" value="ECO:0007669"/>
    <property type="project" value="InterPro"/>
</dbReference>
<dbReference type="PANTHER" id="PTHR32468">
    <property type="entry name" value="CATION/H + ANTIPORTER"/>
    <property type="match status" value="1"/>
</dbReference>
<accession>A0A8H7V4U6</accession>
<gene>
    <name evidence="9" type="ORF">INT46_010010</name>
</gene>
<keyword evidence="4 7" id="KW-1133">Transmembrane helix</keyword>
<proteinExistence type="predicted"/>
<evidence type="ECO:0000256" key="5">
    <source>
        <dbReference type="ARBA" id="ARBA00023065"/>
    </source>
</evidence>
<dbReference type="Pfam" id="PF00999">
    <property type="entry name" value="Na_H_Exchanger"/>
    <property type="match status" value="1"/>
</dbReference>
<dbReference type="OrthoDB" id="2687058at2759"/>
<name>A0A8H7V4U6_9FUNG</name>
<evidence type="ECO:0000259" key="8">
    <source>
        <dbReference type="Pfam" id="PF00999"/>
    </source>
</evidence>
<evidence type="ECO:0000256" key="2">
    <source>
        <dbReference type="ARBA" id="ARBA00022448"/>
    </source>
</evidence>
<organism evidence="9 10">
    <name type="scientific">Mucor plumbeus</name>
    <dbReference type="NCBI Taxonomy" id="97098"/>
    <lineage>
        <taxon>Eukaryota</taxon>
        <taxon>Fungi</taxon>
        <taxon>Fungi incertae sedis</taxon>
        <taxon>Mucoromycota</taxon>
        <taxon>Mucoromycotina</taxon>
        <taxon>Mucoromycetes</taxon>
        <taxon>Mucorales</taxon>
        <taxon>Mucorineae</taxon>
        <taxon>Mucoraceae</taxon>
        <taxon>Mucor</taxon>
    </lineage>
</organism>
<dbReference type="AlphaFoldDB" id="A0A8H7V4U6"/>
<feature type="transmembrane region" description="Helical" evidence="7">
    <location>
        <begin position="123"/>
        <end position="143"/>
    </location>
</feature>
<feature type="transmembrane region" description="Helical" evidence="7">
    <location>
        <begin position="22"/>
        <end position="43"/>
    </location>
</feature>
<evidence type="ECO:0000256" key="1">
    <source>
        <dbReference type="ARBA" id="ARBA00004141"/>
    </source>
</evidence>
<keyword evidence="2" id="KW-0813">Transport</keyword>
<dbReference type="PANTHER" id="PTHR32468:SF0">
    <property type="entry name" value="K(+)_H(+) ANTIPORTER 1"/>
    <property type="match status" value="1"/>
</dbReference>